<evidence type="ECO:0000313" key="15">
    <source>
        <dbReference type="Proteomes" id="UP000244811"/>
    </source>
</evidence>
<evidence type="ECO:0000256" key="2">
    <source>
        <dbReference type="ARBA" id="ARBA00004370"/>
    </source>
</evidence>
<sequence length="434" mass="48056">MIILRSFRRFVSHKGFDEKVRNEIRRQSKTNKYLFGGVLALGAGAGCVAWLRSPTCPLYDGILYVLRKWVDPELTHNFSICSAKLGLFPVDYSIDPPILYNKIKNMTVFNPLGMSAGYDKNCAVPYQLLRLGFGFIEVGSVLPKPQPGNPKPRFFRLPNNEALINSFGFNSLGVDVAVENMKRAREKQQKDPLTKDSLIGISIGKNKDGEMLNDVEHCIKKIGAYADYIAVNVSSPNTPNLRDNQRRDPLIKLVKKSKEALEELDRRVASGDVSYVNTTKTKPLLFFKISPDMNTEEMEDVAEIALNHKVDGLIVTNTTVSRPEQIKDELEKIGNPGGGLSGKPLKELSKKAVFEMYKMTNGKVPIIACGGISTADDALEMIEAGASACQMFTALVYKGPSLPSLMKKNLATLLQKKGYKSIREAIGAAHMKKH</sequence>
<dbReference type="GO" id="GO:0005743">
    <property type="term" value="C:mitochondrial inner membrane"/>
    <property type="evidence" value="ECO:0007669"/>
    <property type="project" value="TreeGrafter"/>
</dbReference>
<evidence type="ECO:0000256" key="12">
    <source>
        <dbReference type="SAM" id="Phobius"/>
    </source>
</evidence>
<feature type="transmembrane region" description="Helical" evidence="12">
    <location>
        <begin position="33"/>
        <end position="51"/>
    </location>
</feature>
<dbReference type="InterPro" id="IPR013785">
    <property type="entry name" value="Aldolase_TIM"/>
</dbReference>
<dbReference type="EC" id="1.3.5.2" evidence="5"/>
<dbReference type="PANTHER" id="PTHR48109:SF4">
    <property type="entry name" value="DIHYDROOROTATE DEHYDROGENASE (QUINONE), MITOCHONDRIAL"/>
    <property type="match status" value="1"/>
</dbReference>
<dbReference type="PROSITE" id="PS00912">
    <property type="entry name" value="DHODEHASE_2"/>
    <property type="match status" value="1"/>
</dbReference>
<dbReference type="Gene3D" id="3.20.20.70">
    <property type="entry name" value="Aldolase class I"/>
    <property type="match status" value="1"/>
</dbReference>
<dbReference type="CDD" id="cd04738">
    <property type="entry name" value="DHOD_2_like"/>
    <property type="match status" value="1"/>
</dbReference>
<name>A0A976XIP2_THEOR</name>
<keyword evidence="12" id="KW-0812">Transmembrane</keyword>
<evidence type="ECO:0000256" key="5">
    <source>
        <dbReference type="ARBA" id="ARBA00012791"/>
    </source>
</evidence>
<keyword evidence="12" id="KW-1133">Transmembrane helix</keyword>
<accession>A0A976XIP2</accession>
<comment type="catalytic activity">
    <reaction evidence="11">
        <text>(S)-dihydroorotate + a quinone = orotate + a quinol</text>
        <dbReference type="Rhea" id="RHEA:30187"/>
        <dbReference type="ChEBI" id="CHEBI:24646"/>
        <dbReference type="ChEBI" id="CHEBI:30839"/>
        <dbReference type="ChEBI" id="CHEBI:30864"/>
        <dbReference type="ChEBI" id="CHEBI:132124"/>
        <dbReference type="EC" id="1.3.5.2"/>
    </reaction>
</comment>
<keyword evidence="9 14" id="KW-0560">Oxidoreductase</keyword>
<dbReference type="Proteomes" id="UP000244811">
    <property type="component" value="Chromosome 2"/>
</dbReference>
<proteinExistence type="inferred from homology"/>
<dbReference type="SUPFAM" id="SSF51395">
    <property type="entry name" value="FMN-linked oxidoreductases"/>
    <property type="match status" value="1"/>
</dbReference>
<evidence type="ECO:0000256" key="9">
    <source>
        <dbReference type="ARBA" id="ARBA00023002"/>
    </source>
</evidence>
<comment type="subcellular location">
    <subcellularLocation>
        <location evidence="2">Membrane</location>
    </subcellularLocation>
</comment>
<evidence type="ECO:0000259" key="13">
    <source>
        <dbReference type="Pfam" id="PF01180"/>
    </source>
</evidence>
<dbReference type="EMBL" id="CP056071">
    <property type="protein sequence ID" value="UVC49859.1"/>
    <property type="molecule type" value="Genomic_DNA"/>
</dbReference>
<evidence type="ECO:0000256" key="7">
    <source>
        <dbReference type="ARBA" id="ARBA00022630"/>
    </source>
</evidence>
<dbReference type="InterPro" id="IPR005720">
    <property type="entry name" value="Dihydroorotate_DH_cat"/>
</dbReference>
<dbReference type="NCBIfam" id="NF003652">
    <property type="entry name" value="PRK05286.2-5"/>
    <property type="match status" value="1"/>
</dbReference>
<dbReference type="GO" id="GO:0009220">
    <property type="term" value="P:pyrimidine ribonucleotide biosynthetic process"/>
    <property type="evidence" value="ECO:0007669"/>
    <property type="project" value="TreeGrafter"/>
</dbReference>
<keyword evidence="8" id="KW-0288">FMN</keyword>
<dbReference type="NCBIfam" id="TIGR01036">
    <property type="entry name" value="pyrD_sub2"/>
    <property type="match status" value="1"/>
</dbReference>
<dbReference type="InterPro" id="IPR001295">
    <property type="entry name" value="Dihydroorotate_DH_CS"/>
</dbReference>
<dbReference type="GO" id="GO:0106430">
    <property type="term" value="F:dihydroorotate dehydrogenase (quinone) activity"/>
    <property type="evidence" value="ECO:0007669"/>
    <property type="project" value="UniProtKB-EC"/>
</dbReference>
<protein>
    <recommendedName>
        <fullName evidence="6">Dihydroorotate dehydrogenase (quinone), mitochondrial</fullName>
        <ecNumber evidence="5">1.3.5.2</ecNumber>
    </recommendedName>
</protein>
<comment type="pathway">
    <text evidence="3">Pyrimidine metabolism; UMP biosynthesis via de novo pathway; orotate from (S)-dihydroorotate (quinone route): step 1/1.</text>
</comment>
<evidence type="ECO:0000256" key="4">
    <source>
        <dbReference type="ARBA" id="ARBA00005359"/>
    </source>
</evidence>
<dbReference type="AlphaFoldDB" id="A0A976XIP2"/>
<evidence type="ECO:0000256" key="10">
    <source>
        <dbReference type="ARBA" id="ARBA00023136"/>
    </source>
</evidence>
<evidence type="ECO:0000256" key="8">
    <source>
        <dbReference type="ARBA" id="ARBA00022643"/>
    </source>
</evidence>
<dbReference type="PANTHER" id="PTHR48109">
    <property type="entry name" value="DIHYDROOROTATE DEHYDROGENASE (QUINONE), MITOCHONDRIAL-RELATED"/>
    <property type="match status" value="1"/>
</dbReference>
<dbReference type="GO" id="GO:0006207">
    <property type="term" value="P:'de novo' pyrimidine nucleobase biosynthetic process"/>
    <property type="evidence" value="ECO:0007669"/>
    <property type="project" value="InterPro"/>
</dbReference>
<evidence type="ECO:0000313" key="14">
    <source>
        <dbReference type="EMBL" id="UVC49859.1"/>
    </source>
</evidence>
<evidence type="ECO:0000256" key="6">
    <source>
        <dbReference type="ARBA" id="ARBA00017599"/>
    </source>
</evidence>
<comment type="similarity">
    <text evidence="4">Belongs to the dihydroorotate dehydrogenase family. Type 2 subfamily.</text>
</comment>
<dbReference type="InterPro" id="IPR050074">
    <property type="entry name" value="DHO_dehydrogenase"/>
</dbReference>
<dbReference type="NCBIfam" id="NF003645">
    <property type="entry name" value="PRK05286.1-2"/>
    <property type="match status" value="1"/>
</dbReference>
<evidence type="ECO:0000256" key="3">
    <source>
        <dbReference type="ARBA" id="ARBA00005161"/>
    </source>
</evidence>
<evidence type="ECO:0000256" key="1">
    <source>
        <dbReference type="ARBA" id="ARBA00001917"/>
    </source>
</evidence>
<dbReference type="InterPro" id="IPR005719">
    <property type="entry name" value="Dihydroorotate_DH_2"/>
</dbReference>
<gene>
    <name evidence="14" type="ORF">MACK_003475</name>
</gene>
<feature type="domain" description="Dihydroorotate dehydrogenase catalytic" evidence="13">
    <location>
        <begin position="99"/>
        <end position="414"/>
    </location>
</feature>
<reference evidence="14" key="1">
    <citation type="submission" date="2022-07" db="EMBL/GenBank/DDBJ databases">
        <title>Evaluation of T. orientalis genome assembly methods using nanopore sequencing and analysis of variation between genomes.</title>
        <authorList>
            <person name="Yam J."/>
            <person name="Micallef M.L."/>
            <person name="Liu M."/>
            <person name="Djordjevic S.P."/>
            <person name="Bogema D.R."/>
            <person name="Jenkins C."/>
        </authorList>
    </citation>
    <scope>NUCLEOTIDE SEQUENCE</scope>
    <source>
        <strain evidence="14">Goon Nure</strain>
    </source>
</reference>
<comment type="cofactor">
    <cofactor evidence="1">
        <name>FMN</name>
        <dbReference type="ChEBI" id="CHEBI:58210"/>
    </cofactor>
</comment>
<keyword evidence="10 12" id="KW-0472">Membrane</keyword>
<keyword evidence="7" id="KW-0285">Flavoprotein</keyword>
<organism evidence="14 15">
    <name type="scientific">Theileria orientalis</name>
    <dbReference type="NCBI Taxonomy" id="68886"/>
    <lineage>
        <taxon>Eukaryota</taxon>
        <taxon>Sar</taxon>
        <taxon>Alveolata</taxon>
        <taxon>Apicomplexa</taxon>
        <taxon>Aconoidasida</taxon>
        <taxon>Piroplasmida</taxon>
        <taxon>Theileriidae</taxon>
        <taxon>Theileria</taxon>
    </lineage>
</organism>
<dbReference type="Pfam" id="PF01180">
    <property type="entry name" value="DHO_dh"/>
    <property type="match status" value="1"/>
</dbReference>
<evidence type="ECO:0000256" key="11">
    <source>
        <dbReference type="ARBA" id="ARBA00048639"/>
    </source>
</evidence>